<dbReference type="GO" id="GO:0005886">
    <property type="term" value="C:plasma membrane"/>
    <property type="evidence" value="ECO:0007669"/>
    <property type="project" value="TreeGrafter"/>
</dbReference>
<evidence type="ECO:0000256" key="4">
    <source>
        <dbReference type="ARBA" id="ARBA00023040"/>
    </source>
</evidence>
<comment type="caution">
    <text evidence="10">The sequence shown here is derived from an EMBL/GenBank/DDBJ whole genome shotgun (WGS) entry which is preliminary data.</text>
</comment>
<dbReference type="InterPro" id="IPR000276">
    <property type="entry name" value="GPCR_Rhodpsn"/>
</dbReference>
<dbReference type="Proteomes" id="UP000663833">
    <property type="component" value="Unassembled WGS sequence"/>
</dbReference>
<evidence type="ECO:0000259" key="9">
    <source>
        <dbReference type="PROSITE" id="PS50262"/>
    </source>
</evidence>
<proteinExistence type="predicted"/>
<feature type="domain" description="G-protein coupled receptors family 1 profile" evidence="9">
    <location>
        <begin position="27"/>
        <end position="279"/>
    </location>
</feature>
<evidence type="ECO:0000313" key="11">
    <source>
        <dbReference type="EMBL" id="CAF4506905.1"/>
    </source>
</evidence>
<keyword evidence="7" id="KW-0807">Transducer</keyword>
<dbReference type="EMBL" id="CAJNYD010001993">
    <property type="protein sequence ID" value="CAF3384963.1"/>
    <property type="molecule type" value="Genomic_DNA"/>
</dbReference>
<evidence type="ECO:0000256" key="8">
    <source>
        <dbReference type="SAM" id="Phobius"/>
    </source>
</evidence>
<evidence type="ECO:0000256" key="6">
    <source>
        <dbReference type="ARBA" id="ARBA00023170"/>
    </source>
</evidence>
<name>A0A817YZ35_9BILA</name>
<evidence type="ECO:0000313" key="12">
    <source>
        <dbReference type="Proteomes" id="UP000663833"/>
    </source>
</evidence>
<keyword evidence="6" id="KW-0675">Receptor</keyword>
<feature type="transmembrane region" description="Helical" evidence="8">
    <location>
        <begin position="87"/>
        <end position="108"/>
    </location>
</feature>
<sequence>MADPLASLAATIVRVLIPPTMVVGVVGNSLNIAVLTSAKLYHHACSRYFLAQSIDNLLFSIVVLTFRLLAFGYSNDPSTICLYCCKSIQYVIGVIIVVSPQLVILASVDRFCASSFDAGKRKFSNVTVARWAITIVVIVFTIFYFSTFILMDLQIGATVTCSIRVTTLYSRVYPIMQALLVGVIPPILMSIFGFMTIYNTKQVRAFPDSTSSFRRTEGQLIRMLLLQVSSYFILCAPFATIYIMGFLPVQVFSLSTYYFIYKITALPYYLTYTTTFALYILSGSIYRNETVRFMRKLFRLRCKIEVRPIFDDHTNQISLHGTTRIMSRQIHTTAPGQIIECG</sequence>
<keyword evidence="5 8" id="KW-0472">Membrane</keyword>
<evidence type="ECO:0000313" key="10">
    <source>
        <dbReference type="EMBL" id="CAF3384963.1"/>
    </source>
</evidence>
<dbReference type="PRINTS" id="PR00237">
    <property type="entry name" value="GPCRRHODOPSN"/>
</dbReference>
<keyword evidence="4" id="KW-0297">G-protein coupled receptor</keyword>
<feature type="transmembrane region" description="Helical" evidence="8">
    <location>
        <begin position="266"/>
        <end position="286"/>
    </location>
</feature>
<dbReference type="PANTHER" id="PTHR24243">
    <property type="entry name" value="G-PROTEIN COUPLED RECEPTOR"/>
    <property type="match status" value="1"/>
</dbReference>
<dbReference type="Gene3D" id="1.20.1070.10">
    <property type="entry name" value="Rhodopsin 7-helix transmembrane proteins"/>
    <property type="match status" value="1"/>
</dbReference>
<feature type="transmembrane region" description="Helical" evidence="8">
    <location>
        <begin position="12"/>
        <end position="36"/>
    </location>
</feature>
<evidence type="ECO:0000256" key="1">
    <source>
        <dbReference type="ARBA" id="ARBA00004141"/>
    </source>
</evidence>
<dbReference type="EMBL" id="CAJOBO010003920">
    <property type="protein sequence ID" value="CAF4506905.1"/>
    <property type="molecule type" value="Genomic_DNA"/>
</dbReference>
<organism evidence="10 12">
    <name type="scientific">Rotaria socialis</name>
    <dbReference type="NCBI Taxonomy" id="392032"/>
    <lineage>
        <taxon>Eukaryota</taxon>
        <taxon>Metazoa</taxon>
        <taxon>Spiralia</taxon>
        <taxon>Gnathifera</taxon>
        <taxon>Rotifera</taxon>
        <taxon>Eurotatoria</taxon>
        <taxon>Bdelloidea</taxon>
        <taxon>Philodinida</taxon>
        <taxon>Philodinidae</taxon>
        <taxon>Rotaria</taxon>
    </lineage>
</organism>
<reference evidence="10" key="1">
    <citation type="submission" date="2021-02" db="EMBL/GenBank/DDBJ databases">
        <authorList>
            <person name="Nowell W R."/>
        </authorList>
    </citation>
    <scope>NUCLEOTIDE SEQUENCE</scope>
</reference>
<gene>
    <name evidence="11" type="ORF">HFQ381_LOCUS28192</name>
    <name evidence="10" type="ORF">LUA448_LOCUS16117</name>
</gene>
<protein>
    <recommendedName>
        <fullName evidence="9">G-protein coupled receptors family 1 profile domain-containing protein</fullName>
    </recommendedName>
</protein>
<evidence type="ECO:0000256" key="7">
    <source>
        <dbReference type="ARBA" id="ARBA00023224"/>
    </source>
</evidence>
<dbReference type="AlphaFoldDB" id="A0A817YZ35"/>
<dbReference type="GO" id="GO:0004930">
    <property type="term" value="F:G protein-coupled receptor activity"/>
    <property type="evidence" value="ECO:0007669"/>
    <property type="project" value="UniProtKB-KW"/>
</dbReference>
<dbReference type="PROSITE" id="PS50262">
    <property type="entry name" value="G_PROTEIN_RECEP_F1_2"/>
    <property type="match status" value="1"/>
</dbReference>
<dbReference type="InterPro" id="IPR017452">
    <property type="entry name" value="GPCR_Rhodpsn_7TM"/>
</dbReference>
<feature type="transmembrane region" description="Helical" evidence="8">
    <location>
        <begin position="128"/>
        <end position="150"/>
    </location>
</feature>
<comment type="subcellular location">
    <subcellularLocation>
        <location evidence="1">Membrane</location>
        <topology evidence="1">Multi-pass membrane protein</topology>
    </subcellularLocation>
</comment>
<dbReference type="Proteomes" id="UP000663851">
    <property type="component" value="Unassembled WGS sequence"/>
</dbReference>
<dbReference type="PANTHER" id="PTHR24243:SF233">
    <property type="entry name" value="THYROTROPIN-RELEASING HORMONE RECEPTOR"/>
    <property type="match status" value="1"/>
</dbReference>
<keyword evidence="2 8" id="KW-0812">Transmembrane</keyword>
<evidence type="ECO:0000256" key="3">
    <source>
        <dbReference type="ARBA" id="ARBA00022989"/>
    </source>
</evidence>
<feature type="transmembrane region" description="Helical" evidence="8">
    <location>
        <begin position="220"/>
        <end position="246"/>
    </location>
</feature>
<feature type="transmembrane region" description="Helical" evidence="8">
    <location>
        <begin position="57"/>
        <end position="75"/>
    </location>
</feature>
<keyword evidence="3 8" id="KW-1133">Transmembrane helix</keyword>
<evidence type="ECO:0000256" key="2">
    <source>
        <dbReference type="ARBA" id="ARBA00022692"/>
    </source>
</evidence>
<evidence type="ECO:0000256" key="5">
    <source>
        <dbReference type="ARBA" id="ARBA00023136"/>
    </source>
</evidence>
<feature type="transmembrane region" description="Helical" evidence="8">
    <location>
        <begin position="175"/>
        <end position="199"/>
    </location>
</feature>
<accession>A0A817YZ35</accession>
<dbReference type="SUPFAM" id="SSF81321">
    <property type="entry name" value="Family A G protein-coupled receptor-like"/>
    <property type="match status" value="1"/>
</dbReference>